<dbReference type="EMBL" id="VSSQ01031121">
    <property type="protein sequence ID" value="MPM81896.1"/>
    <property type="molecule type" value="Genomic_DNA"/>
</dbReference>
<sequence length="210" mass="23201">MGGNNDSVSGNPAPIRHGGGADELTDGRVLINAQTFGNAGDELQGIKLRLLYKFYRARYREGQRHALQPLGRKTQSLQRRDLLVNFTAAVHRVNKIVLLLKMTVDVRAQLAVALQRLLVGAQVQPSRCRIKLPDQFIVEQPVLGGNFGGGVFGNAAAEPIGLHQHIVHTGLLQQIRTQNSRQTAADDQHVGTYIFFKTIKAAYGRRFFPQ</sequence>
<comment type="caution">
    <text evidence="2">The sequence shown here is derived from an EMBL/GenBank/DDBJ whole genome shotgun (WGS) entry which is preliminary data.</text>
</comment>
<organism evidence="2">
    <name type="scientific">bioreactor metagenome</name>
    <dbReference type="NCBI Taxonomy" id="1076179"/>
    <lineage>
        <taxon>unclassified sequences</taxon>
        <taxon>metagenomes</taxon>
        <taxon>ecological metagenomes</taxon>
    </lineage>
</organism>
<name>A0A645CXN1_9ZZZZ</name>
<dbReference type="AlphaFoldDB" id="A0A645CXN1"/>
<protein>
    <submittedName>
        <fullName evidence="2">Uncharacterized protein</fullName>
    </submittedName>
</protein>
<accession>A0A645CXN1</accession>
<gene>
    <name evidence="2" type="ORF">SDC9_128953</name>
</gene>
<evidence type="ECO:0000313" key="2">
    <source>
        <dbReference type="EMBL" id="MPM81896.1"/>
    </source>
</evidence>
<feature type="region of interest" description="Disordered" evidence="1">
    <location>
        <begin position="1"/>
        <end position="21"/>
    </location>
</feature>
<evidence type="ECO:0000256" key="1">
    <source>
        <dbReference type="SAM" id="MobiDB-lite"/>
    </source>
</evidence>
<proteinExistence type="predicted"/>
<feature type="compositionally biased region" description="Polar residues" evidence="1">
    <location>
        <begin position="1"/>
        <end position="10"/>
    </location>
</feature>
<reference evidence="2" key="1">
    <citation type="submission" date="2019-08" db="EMBL/GenBank/DDBJ databases">
        <authorList>
            <person name="Kucharzyk K."/>
            <person name="Murdoch R.W."/>
            <person name="Higgins S."/>
            <person name="Loffler F."/>
        </authorList>
    </citation>
    <scope>NUCLEOTIDE SEQUENCE</scope>
</reference>